<keyword evidence="3" id="KW-0732">Signal</keyword>
<dbReference type="SUPFAM" id="SSF48452">
    <property type="entry name" value="TPR-like"/>
    <property type="match status" value="1"/>
</dbReference>
<dbReference type="eggNOG" id="COG4235">
    <property type="taxonomic scope" value="Bacteria"/>
</dbReference>
<dbReference type="NCBIfam" id="TIGR03142">
    <property type="entry name" value="cytochro_ccmI"/>
    <property type="match status" value="1"/>
</dbReference>
<dbReference type="RefSeq" id="WP_007254055.1">
    <property type="nucleotide sequence ID" value="NZ_CH724107.1"/>
</dbReference>
<dbReference type="OrthoDB" id="9815847at2"/>
<comment type="caution">
    <text evidence="4">The sequence shown here is derived from an EMBL/GenBank/DDBJ whole genome shotgun (WGS) entry which is preliminary data.</text>
</comment>
<reference evidence="4 5" key="1">
    <citation type="journal article" date="2010" name="J. Bacteriol.">
        <title>Genome sequences of Oceanicola granulosus HTCC2516(T) and Oceanicola batsensis HTCC2597(TDelta).</title>
        <authorList>
            <person name="Thrash J.C."/>
            <person name="Cho J.C."/>
            <person name="Vergin K.L."/>
            <person name="Giovannoni S.J."/>
        </authorList>
    </citation>
    <scope>NUCLEOTIDE SEQUENCE [LARGE SCALE GENOMIC DNA]</scope>
    <source>
        <strain evidence="5">ATCC BAA-861 / DSM 15982 / KCTC 12143 / HTCC2516</strain>
    </source>
</reference>
<proteinExistence type="predicted"/>
<evidence type="ECO:0000313" key="5">
    <source>
        <dbReference type="Proteomes" id="UP000003635"/>
    </source>
</evidence>
<keyword evidence="5" id="KW-1185">Reference proteome</keyword>
<evidence type="ECO:0000256" key="2">
    <source>
        <dbReference type="SAM" id="MobiDB-lite"/>
    </source>
</evidence>
<evidence type="ECO:0000313" key="4">
    <source>
        <dbReference type="EMBL" id="EAR52295.1"/>
    </source>
</evidence>
<dbReference type="Proteomes" id="UP000003635">
    <property type="component" value="Unassembled WGS sequence"/>
</dbReference>
<dbReference type="GO" id="GO:0017004">
    <property type="term" value="P:cytochrome complex assembly"/>
    <property type="evidence" value="ECO:0007669"/>
    <property type="project" value="UniProtKB-KW"/>
</dbReference>
<dbReference type="InterPro" id="IPR011990">
    <property type="entry name" value="TPR-like_helical_dom_sf"/>
</dbReference>
<sequence length="402" mass="42193">MLFYLICALLALAVTATLLAPLLRDGGDGGAEASDVDVYRGQLAEVDRDLARGTLAPEEAERTRTEIARRLLAADAEASAAAPAPRRATRVVAGLSALLVLGGGGAIYAALGAFGPDGPYRDLPRAERLAAGEALRQSRPSQAELQDAAPPVTEREAPEEYMAMVAELREIVPTRPDDVQGWALLARNEATLGNWPAALAAQQRLVALKGAETSLAERVQLLDLMVAATGGVVSPEAETLAETLLAADPASTPARYYLGLLYAQTDRPDIAVRLWRPAVENAAPDDLHASLAREQIIRAAELAGLDYTPPAAPAPRGPDAAAEAMDPEARAEMIRGMVAALSDRLATEGGPAEEWARLINAYAVLGEEERATAILAEARDVFAASARDLGIIDGAARRAGLP</sequence>
<accession>Q2CHJ9</accession>
<dbReference type="HOGENOM" id="CLU_036074_4_1_5"/>
<dbReference type="Gene3D" id="1.25.40.10">
    <property type="entry name" value="Tetratricopeptide repeat domain"/>
    <property type="match status" value="1"/>
</dbReference>
<evidence type="ECO:0000256" key="3">
    <source>
        <dbReference type="SAM" id="SignalP"/>
    </source>
</evidence>
<gene>
    <name evidence="4" type="ORF">OG2516_02624</name>
</gene>
<protein>
    <submittedName>
        <fullName evidence="4">Putative cytochrome c-type biogenesis protein, cycH</fullName>
    </submittedName>
</protein>
<dbReference type="AlphaFoldDB" id="Q2CHJ9"/>
<feature type="region of interest" description="Disordered" evidence="2">
    <location>
        <begin position="132"/>
        <end position="156"/>
    </location>
</feature>
<dbReference type="InterPro" id="IPR017560">
    <property type="entry name" value="Cyt_c_biogenesis_CcmI"/>
</dbReference>
<evidence type="ECO:0000256" key="1">
    <source>
        <dbReference type="ARBA" id="ARBA00022748"/>
    </source>
</evidence>
<name>Q2CHJ9_OCEGH</name>
<keyword evidence="1" id="KW-0201">Cytochrome c-type biogenesis</keyword>
<dbReference type="STRING" id="314256.OG2516_02624"/>
<feature type="chain" id="PRO_5004207274" evidence="3">
    <location>
        <begin position="21"/>
        <end position="402"/>
    </location>
</feature>
<feature type="signal peptide" evidence="3">
    <location>
        <begin position="1"/>
        <end position="20"/>
    </location>
</feature>
<dbReference type="EMBL" id="AAOT01000005">
    <property type="protein sequence ID" value="EAR52295.1"/>
    <property type="molecule type" value="Genomic_DNA"/>
</dbReference>
<organism evidence="4 5">
    <name type="scientific">Oceanicola granulosus (strain ATCC BAA-861 / DSM 15982 / KCTC 12143 / HTCC2516)</name>
    <dbReference type="NCBI Taxonomy" id="314256"/>
    <lineage>
        <taxon>Bacteria</taxon>
        <taxon>Pseudomonadati</taxon>
        <taxon>Pseudomonadota</taxon>
        <taxon>Alphaproteobacteria</taxon>
        <taxon>Rhodobacterales</taxon>
        <taxon>Roseobacteraceae</taxon>
        <taxon>Oceanicola</taxon>
    </lineage>
</organism>